<dbReference type="EMBL" id="JAAAID010001013">
    <property type="protein sequence ID" value="KAG0012254.1"/>
    <property type="molecule type" value="Genomic_DNA"/>
</dbReference>
<protein>
    <submittedName>
        <fullName evidence="2">Uncharacterized protein</fullName>
    </submittedName>
</protein>
<feature type="transmembrane region" description="Helical" evidence="1">
    <location>
        <begin position="289"/>
        <end position="310"/>
    </location>
</feature>
<name>A0A9P6SYQ2_9FUNG</name>
<proteinExistence type="predicted"/>
<keyword evidence="1" id="KW-0472">Membrane</keyword>
<comment type="caution">
    <text evidence="2">The sequence shown here is derived from an EMBL/GenBank/DDBJ whole genome shotgun (WGS) entry which is preliminary data.</text>
</comment>
<accession>A0A9P6SYQ2</accession>
<keyword evidence="1" id="KW-0812">Transmembrane</keyword>
<dbReference type="AlphaFoldDB" id="A0A9P6SYQ2"/>
<evidence type="ECO:0000313" key="3">
    <source>
        <dbReference type="Proteomes" id="UP000703661"/>
    </source>
</evidence>
<gene>
    <name evidence="2" type="ORF">BGZ80_000097</name>
</gene>
<sequence>MDSALSGCMVAEARAYSFPTDPTQISWSIVSTVPTQQLLPFITPQSGYVDLVYIMQCVVDDNGVFTVGSVQGNVGYNNVTVASIRYDPSATLIENSNTTHGGVAGGSIGLGEWSIASDASNVLGKFRYVNVKEPINGNNTVYQIVYKSPPSKPEIVFGPLIRGNQTYVNKSIITLIYFDSISKTKNYYMMIYTMNDMTVQGVWATKSTARGEISVITVPSQTSDNQSAQSFLVLDRDGLRYASWGPSDASVEIQNLPGIVASNNLVASHSDSADSQLRECGESCNHSEVSLPTILLSALSTILVLCCLGFSIKRCLRLRAATLHVGVVEKEKMKIGNEAPGILEKGTITAEDKNPFDDPIV</sequence>
<keyword evidence="1" id="KW-1133">Transmembrane helix</keyword>
<dbReference type="Proteomes" id="UP000703661">
    <property type="component" value="Unassembled WGS sequence"/>
</dbReference>
<evidence type="ECO:0000313" key="2">
    <source>
        <dbReference type="EMBL" id="KAG0012254.1"/>
    </source>
</evidence>
<organism evidence="2 3">
    <name type="scientific">Entomortierella chlamydospora</name>
    <dbReference type="NCBI Taxonomy" id="101097"/>
    <lineage>
        <taxon>Eukaryota</taxon>
        <taxon>Fungi</taxon>
        <taxon>Fungi incertae sedis</taxon>
        <taxon>Mucoromycota</taxon>
        <taxon>Mortierellomycotina</taxon>
        <taxon>Mortierellomycetes</taxon>
        <taxon>Mortierellales</taxon>
        <taxon>Mortierellaceae</taxon>
        <taxon>Entomortierella</taxon>
    </lineage>
</organism>
<reference evidence="2" key="1">
    <citation type="journal article" date="2020" name="Fungal Divers.">
        <title>Resolving the Mortierellaceae phylogeny through synthesis of multi-gene phylogenetics and phylogenomics.</title>
        <authorList>
            <person name="Vandepol N."/>
            <person name="Liber J."/>
            <person name="Desiro A."/>
            <person name="Na H."/>
            <person name="Kennedy M."/>
            <person name="Barry K."/>
            <person name="Grigoriev I.V."/>
            <person name="Miller A.N."/>
            <person name="O'Donnell K."/>
            <person name="Stajich J.E."/>
            <person name="Bonito G."/>
        </authorList>
    </citation>
    <scope>NUCLEOTIDE SEQUENCE</scope>
    <source>
        <strain evidence="2">NRRL 2769</strain>
    </source>
</reference>
<evidence type="ECO:0000256" key="1">
    <source>
        <dbReference type="SAM" id="Phobius"/>
    </source>
</evidence>
<keyword evidence="3" id="KW-1185">Reference proteome</keyword>